<dbReference type="Pfam" id="PF20176">
    <property type="entry name" value="DUF6541"/>
    <property type="match status" value="1"/>
</dbReference>
<reference evidence="1 2" key="1">
    <citation type="submission" date="2018-12" db="EMBL/GenBank/DDBJ databases">
        <authorList>
            <consortium name="Pathogen Informatics"/>
        </authorList>
    </citation>
    <scope>NUCLEOTIDE SEQUENCE [LARGE SCALE GENOMIC DNA]</scope>
    <source>
        <strain evidence="1 2">NCTC10951</strain>
    </source>
</reference>
<dbReference type="KEGG" id="avc:NCTC10951_01525"/>
<evidence type="ECO:0000313" key="1">
    <source>
        <dbReference type="EMBL" id="VEI16147.1"/>
    </source>
</evidence>
<dbReference type="InterPro" id="IPR046671">
    <property type="entry name" value="DUF6541"/>
</dbReference>
<protein>
    <submittedName>
        <fullName evidence="1">Uncharacterized protein</fullName>
    </submittedName>
</protein>
<dbReference type="EMBL" id="LR134477">
    <property type="protein sequence ID" value="VEI16147.1"/>
    <property type="molecule type" value="Genomic_DNA"/>
</dbReference>
<organism evidence="1 2">
    <name type="scientific">Actinomyces viscosus</name>
    <dbReference type="NCBI Taxonomy" id="1656"/>
    <lineage>
        <taxon>Bacteria</taxon>
        <taxon>Bacillati</taxon>
        <taxon>Actinomycetota</taxon>
        <taxon>Actinomycetes</taxon>
        <taxon>Actinomycetales</taxon>
        <taxon>Actinomycetaceae</taxon>
        <taxon>Actinomyces</taxon>
    </lineage>
</organism>
<sequence length="737" mass="80011">MSWIVTWMSALPLLVALIVATFLPGWLLLVAGGARFRLARIACAPALTFLLMGLGGVVFRALGVWWHLPTIITYLLLCAAVVAVGRWLWVRRKGQVLTVRTWFAPEPAPHGLPAPTPYSSAMGAPGEPEMPDTRSILGSQRLMWAAIAVTWIVMILPILPGSGPNIPIQSADSLYHYNQAWLIEHTGNASMIDGNAGMFGMDGHHSFYPMVWHEIVTLASVGWDQVVPATNTLLLVVPLVWLIGMAYLARVILPEIRGSVYLVLGAGALTPIFPIRLLTDTAVWPYALALAACPATVAWAVAAWRRAAWLVTVGRRRRTIIVLAAPVAAVMGSVVTHPATAIIIGWPLAAVAWMGIVLAGIRGVRQQDRAARRRGIILLSAAILVVLAIAVFVMAPGPQQAHFGRRPDRSWEPLFAKLVIPFLLYYGGGGWEIRAAYIIMACLSVLGALLAYLRRHHRGIVVAWVACMLLILAALAPVPVLSAMTGVFYNNPHRIKAMTVVPALLLVSLGLDALIGWSMAWWRRWFPQTGARAQDGDENAADARPQRLKHAGGWASAARLIMSSPVVVGALVLALGAASSMSAVMADVRGAFSPKYGQSRMVASPEEMAMITRLSTELPPDAYVLGDPVAGTAMLPFLAGRSPVWMFAGQADSDTDGLYLRTHFRDLHFDPQVCEIVRRHGITHFYSDEPQRFNGVNNQKLRPGLYDVDVSSGFTLVDQGGSAAVYRIDLCWPSEEQ</sequence>
<dbReference type="OrthoDB" id="3169698at2"/>
<proteinExistence type="predicted"/>
<evidence type="ECO:0000313" key="2">
    <source>
        <dbReference type="Proteomes" id="UP000268658"/>
    </source>
</evidence>
<dbReference type="Proteomes" id="UP000268658">
    <property type="component" value="Chromosome"/>
</dbReference>
<gene>
    <name evidence="1" type="ORF">NCTC10951_01525</name>
</gene>
<accession>A0A448PL27</accession>
<name>A0A448PL27_ACTVI</name>
<dbReference type="RefSeq" id="WP_126414101.1">
    <property type="nucleotide sequence ID" value="NZ_JASPER010000006.1"/>
</dbReference>
<dbReference type="SUPFAM" id="SSF81324">
    <property type="entry name" value="Voltage-gated potassium channels"/>
    <property type="match status" value="1"/>
</dbReference>
<dbReference type="AlphaFoldDB" id="A0A448PL27"/>